<evidence type="ECO:0000256" key="2">
    <source>
        <dbReference type="SAM" id="SignalP"/>
    </source>
</evidence>
<dbReference type="InterPro" id="IPR006311">
    <property type="entry name" value="TAT_signal"/>
</dbReference>
<dbReference type="EMBL" id="CP029479">
    <property type="protein sequence ID" value="AWM78517.1"/>
    <property type="molecule type" value="Genomic_DNA"/>
</dbReference>
<evidence type="ECO:0000313" key="4">
    <source>
        <dbReference type="EMBL" id="AWM78517.1"/>
    </source>
</evidence>
<feature type="domain" description="Polymerase/histidinol phosphatase N-terminal" evidence="3">
    <location>
        <begin position="52"/>
        <end position="145"/>
    </location>
</feature>
<dbReference type="SUPFAM" id="SSF89550">
    <property type="entry name" value="PHP domain-like"/>
    <property type="match status" value="1"/>
</dbReference>
<feature type="signal peptide" evidence="2">
    <location>
        <begin position="1"/>
        <end position="33"/>
    </location>
</feature>
<dbReference type="Proteomes" id="UP000247763">
    <property type="component" value="Chromosome"/>
</dbReference>
<evidence type="ECO:0000313" key="5">
    <source>
        <dbReference type="Proteomes" id="UP000247763"/>
    </source>
</evidence>
<proteinExistence type="predicted"/>
<sequence>MRARPPSAARRSVVAAASLLALLPATLAPVARAHETGAPHGGHDDGRAWQAGDHHVHSQFSVDWKPGSDLSKAPEPVVGGDSNNTIPTNARMAQKYGLSWMAATDHGGPNHSRVSRDMTYPEVLKARREVPGLVLFFGLELNTPGADHSSIIVPASPQERDDLTDLERRFDKFEAWPADPARDQESRMVEALTYMKALPRPPVVIAHHPSRSAKGLGQYGQTAPAELRDWNDAAPQVSVGMEGAPGHQAGGLKPDGSPRTDEKRGAYRQHPTYGGFDQMTARVGGFWDSMLGEGRRWWITATSDSHRHYTDGGIDFWPGEYAKTYVLARKAPDDILDGLRNGRVFVATGDLVSSVDLEVRPVARGATAAGIGGEVTVSRGQDVRVTLRVRDPAGQNFGGRSPEVKRIDLIRGDLTGPAPSRSADENPTTRVERRFTAADWVREGEFITLTTTLRNVQASGYIRLRGTGTDEAEPAMDVPGENPWDDLWFYANPVFIKVR</sequence>
<dbReference type="SMART" id="SM00481">
    <property type="entry name" value="POLIIIAc"/>
    <property type="match status" value="1"/>
</dbReference>
<accession>A0A2Z3HRQ3</accession>
<feature type="region of interest" description="Disordered" evidence="1">
    <location>
        <begin position="239"/>
        <end position="272"/>
    </location>
</feature>
<keyword evidence="2" id="KW-0732">Signal</keyword>
<dbReference type="RefSeq" id="WP_110451083.1">
    <property type="nucleotide sequence ID" value="NZ_CP029479.1"/>
</dbReference>
<organism evidence="4 5">
    <name type="scientific">Phenylobacterium parvum</name>
    <dbReference type="NCBI Taxonomy" id="2201350"/>
    <lineage>
        <taxon>Bacteria</taxon>
        <taxon>Pseudomonadati</taxon>
        <taxon>Pseudomonadota</taxon>
        <taxon>Alphaproteobacteria</taxon>
        <taxon>Caulobacterales</taxon>
        <taxon>Caulobacteraceae</taxon>
        <taxon>Phenylobacterium</taxon>
    </lineage>
</organism>
<keyword evidence="5" id="KW-1185">Reference proteome</keyword>
<dbReference type="KEGG" id="phb:HYN04_12605"/>
<dbReference type="InterPro" id="IPR003141">
    <property type="entry name" value="Pol/His_phosphatase_N"/>
</dbReference>
<evidence type="ECO:0000259" key="3">
    <source>
        <dbReference type="SMART" id="SM00481"/>
    </source>
</evidence>
<feature type="chain" id="PRO_5016384045" evidence="2">
    <location>
        <begin position="34"/>
        <end position="499"/>
    </location>
</feature>
<name>A0A2Z3HRQ3_9CAUL</name>
<evidence type="ECO:0000256" key="1">
    <source>
        <dbReference type="SAM" id="MobiDB-lite"/>
    </source>
</evidence>
<reference evidence="5" key="1">
    <citation type="submission" date="2018-05" db="EMBL/GenBank/DDBJ databases">
        <title>Genome sequencing of Phenylobacterium sp. HYN0004.</title>
        <authorList>
            <person name="Yi H."/>
            <person name="Baek C."/>
        </authorList>
    </citation>
    <scope>NUCLEOTIDE SEQUENCE [LARGE SCALE GENOMIC DNA]</scope>
    <source>
        <strain evidence="5">HYN0004</strain>
    </source>
</reference>
<dbReference type="PROSITE" id="PS51318">
    <property type="entry name" value="TAT"/>
    <property type="match status" value="1"/>
</dbReference>
<dbReference type="OrthoDB" id="9804333at2"/>
<dbReference type="InterPro" id="IPR016195">
    <property type="entry name" value="Pol/histidinol_Pase-like"/>
</dbReference>
<dbReference type="AlphaFoldDB" id="A0A2Z3HRQ3"/>
<protein>
    <submittedName>
        <fullName evidence="4">Phosphoesterase</fullName>
    </submittedName>
</protein>
<feature type="compositionally biased region" description="Basic and acidic residues" evidence="1">
    <location>
        <begin position="256"/>
        <end position="265"/>
    </location>
</feature>
<gene>
    <name evidence="4" type="ORF">HYN04_12605</name>
</gene>
<dbReference type="Gene3D" id="3.20.20.140">
    <property type="entry name" value="Metal-dependent hydrolases"/>
    <property type="match status" value="1"/>
</dbReference>